<accession>A0AAV3NJ99</accession>
<dbReference type="Proteomes" id="UP001454036">
    <property type="component" value="Unassembled WGS sequence"/>
</dbReference>
<evidence type="ECO:0000256" key="1">
    <source>
        <dbReference type="SAM" id="MobiDB-lite"/>
    </source>
</evidence>
<keyword evidence="3" id="KW-1185">Reference proteome</keyword>
<dbReference type="AlphaFoldDB" id="A0AAV3NJ99"/>
<evidence type="ECO:0000313" key="2">
    <source>
        <dbReference type="EMBL" id="GAA0139156.1"/>
    </source>
</evidence>
<sequence length="69" mass="7494">MATVTRDPEGWQKPKRGFIKLNADESWRKSSNSGAAGPRDHKQTIPLVQGENTKPRMPSGVGASTTSPF</sequence>
<evidence type="ECO:0000313" key="3">
    <source>
        <dbReference type="Proteomes" id="UP001454036"/>
    </source>
</evidence>
<protein>
    <submittedName>
        <fullName evidence="2">Uncharacterized protein</fullName>
    </submittedName>
</protein>
<dbReference type="EMBL" id="BAABME010015056">
    <property type="protein sequence ID" value="GAA0139156.1"/>
    <property type="molecule type" value="Genomic_DNA"/>
</dbReference>
<comment type="caution">
    <text evidence="2">The sequence shown here is derived from an EMBL/GenBank/DDBJ whole genome shotgun (WGS) entry which is preliminary data.</text>
</comment>
<feature type="compositionally biased region" description="Basic and acidic residues" evidence="1">
    <location>
        <begin position="1"/>
        <end position="12"/>
    </location>
</feature>
<reference evidence="2 3" key="1">
    <citation type="submission" date="2024-01" db="EMBL/GenBank/DDBJ databases">
        <title>The complete chloroplast genome sequence of Lithospermum erythrorhizon: insights into the phylogenetic relationship among Boraginaceae species and the maternal lineages of purple gromwells.</title>
        <authorList>
            <person name="Okada T."/>
            <person name="Watanabe K."/>
        </authorList>
    </citation>
    <scope>NUCLEOTIDE SEQUENCE [LARGE SCALE GENOMIC DNA]</scope>
</reference>
<proteinExistence type="predicted"/>
<feature type="region of interest" description="Disordered" evidence="1">
    <location>
        <begin position="1"/>
        <end position="69"/>
    </location>
</feature>
<name>A0AAV3NJ99_LITER</name>
<organism evidence="2 3">
    <name type="scientific">Lithospermum erythrorhizon</name>
    <name type="common">Purple gromwell</name>
    <name type="synonym">Lithospermum officinale var. erythrorhizon</name>
    <dbReference type="NCBI Taxonomy" id="34254"/>
    <lineage>
        <taxon>Eukaryota</taxon>
        <taxon>Viridiplantae</taxon>
        <taxon>Streptophyta</taxon>
        <taxon>Embryophyta</taxon>
        <taxon>Tracheophyta</taxon>
        <taxon>Spermatophyta</taxon>
        <taxon>Magnoliopsida</taxon>
        <taxon>eudicotyledons</taxon>
        <taxon>Gunneridae</taxon>
        <taxon>Pentapetalae</taxon>
        <taxon>asterids</taxon>
        <taxon>lamiids</taxon>
        <taxon>Boraginales</taxon>
        <taxon>Boraginaceae</taxon>
        <taxon>Boraginoideae</taxon>
        <taxon>Lithospermeae</taxon>
        <taxon>Lithospermum</taxon>
    </lineage>
</organism>
<gene>
    <name evidence="2" type="ORF">LIER_35038</name>
</gene>